<proteinExistence type="predicted"/>
<keyword evidence="1" id="KW-0472">Membrane</keyword>
<dbReference type="AlphaFoldDB" id="A0AAU7CMS0"/>
<evidence type="ECO:0000313" key="2">
    <source>
        <dbReference type="EMBL" id="XBH06847.1"/>
    </source>
</evidence>
<protein>
    <recommendedName>
        <fullName evidence="3">DUF1559 domain-containing protein</fullName>
    </recommendedName>
</protein>
<accession>A0AAU7CMS0</accession>
<name>A0AAU7CMS0_9BACT</name>
<evidence type="ECO:0000256" key="1">
    <source>
        <dbReference type="SAM" id="Phobius"/>
    </source>
</evidence>
<gene>
    <name evidence="2" type="ORF">V5E97_12630</name>
</gene>
<feature type="transmembrane region" description="Helical" evidence="1">
    <location>
        <begin position="89"/>
        <end position="110"/>
    </location>
</feature>
<sequence length="307" mass="33473">MNASDQLDYVLGQLEGPTREQAEAEVATDPHLAEVLERLGRAVHQLLDDDGDTIKVPTYLLVRTRTFVAEHGRRRTILDFVPTTVPFRWADIAVAAGIFLAGLLTLVPALQRSKDRMAQAGCGFNLQQLGVGLAQYAGLHHQYPYGPTDRPNAVAGTYAVTLQDSGMLQDLKALDCPCNGRCEEASPKPRSPESYRRMLDGDYAYHVGYRNQSGRAGPVLASHSAHVPLLADQPAHEAGVILEGNSPNHGGRGQNVLFSDGHISWHTTRQVSPFDPDIFLNEDHRPGPGVNANDAALIPSLFPYTDR</sequence>
<dbReference type="RefSeq" id="WP_406699695.1">
    <property type="nucleotide sequence ID" value="NZ_CP155447.1"/>
</dbReference>
<evidence type="ECO:0008006" key="3">
    <source>
        <dbReference type="Google" id="ProtNLM"/>
    </source>
</evidence>
<reference evidence="2" key="1">
    <citation type="submission" date="2024-05" db="EMBL/GenBank/DDBJ databases">
        <title>Planctomycetes of the genus Singulisphaera possess chitinolytic capabilities.</title>
        <authorList>
            <person name="Ivanova A."/>
        </authorList>
    </citation>
    <scope>NUCLEOTIDE SEQUENCE</scope>
    <source>
        <strain evidence="2">Ch08T</strain>
    </source>
</reference>
<organism evidence="2">
    <name type="scientific">Singulisphaera sp. Ch08</name>
    <dbReference type="NCBI Taxonomy" id="3120278"/>
    <lineage>
        <taxon>Bacteria</taxon>
        <taxon>Pseudomonadati</taxon>
        <taxon>Planctomycetota</taxon>
        <taxon>Planctomycetia</taxon>
        <taxon>Isosphaerales</taxon>
        <taxon>Isosphaeraceae</taxon>
        <taxon>Singulisphaera</taxon>
    </lineage>
</organism>
<keyword evidence="1" id="KW-0812">Transmembrane</keyword>
<dbReference type="EMBL" id="CP155447">
    <property type="protein sequence ID" value="XBH06847.1"/>
    <property type="molecule type" value="Genomic_DNA"/>
</dbReference>
<keyword evidence="1" id="KW-1133">Transmembrane helix</keyword>